<proteinExistence type="inferred from homology"/>
<dbReference type="InterPro" id="IPR003959">
    <property type="entry name" value="ATPase_AAA_core"/>
</dbReference>
<reference evidence="5" key="2">
    <citation type="submission" date="2021-09" db="EMBL/GenBank/DDBJ databases">
        <authorList>
            <person name="Gilroy R."/>
        </authorList>
    </citation>
    <scope>NUCLEOTIDE SEQUENCE</scope>
    <source>
        <strain evidence="5">CHK121-7720</strain>
    </source>
</reference>
<evidence type="ECO:0000256" key="1">
    <source>
        <dbReference type="ARBA" id="ARBA00010378"/>
    </source>
</evidence>
<dbReference type="FunFam" id="3.40.50.300:FF:000216">
    <property type="entry name" value="Type VII secretion ATPase EccA"/>
    <property type="match status" value="1"/>
</dbReference>
<dbReference type="PANTHER" id="PTHR43392:SF2">
    <property type="entry name" value="AAA-TYPE ATPASE FAMILY PROTEIN _ ANKYRIN REPEAT FAMILY PROTEIN"/>
    <property type="match status" value="1"/>
</dbReference>
<dbReference type="EMBL" id="DYUD01000009">
    <property type="protein sequence ID" value="HJG88190.1"/>
    <property type="molecule type" value="Genomic_DNA"/>
</dbReference>
<evidence type="ECO:0000313" key="6">
    <source>
        <dbReference type="Proteomes" id="UP000757103"/>
    </source>
</evidence>
<keyword evidence="3" id="KW-0067">ATP-binding</keyword>
<dbReference type="GO" id="GO:0016887">
    <property type="term" value="F:ATP hydrolysis activity"/>
    <property type="evidence" value="ECO:0007669"/>
    <property type="project" value="InterPro"/>
</dbReference>
<dbReference type="GO" id="GO:0005524">
    <property type="term" value="F:ATP binding"/>
    <property type="evidence" value="ECO:0007669"/>
    <property type="project" value="UniProtKB-KW"/>
</dbReference>
<dbReference type="AlphaFoldDB" id="A0A921STR9"/>
<dbReference type="CDD" id="cd00009">
    <property type="entry name" value="AAA"/>
    <property type="match status" value="1"/>
</dbReference>
<dbReference type="InterPro" id="IPR050773">
    <property type="entry name" value="CbxX/CfxQ_RuBisCO_ESX"/>
</dbReference>
<dbReference type="SUPFAM" id="SSF52540">
    <property type="entry name" value="P-loop containing nucleoside triphosphate hydrolases"/>
    <property type="match status" value="1"/>
</dbReference>
<dbReference type="Gene3D" id="3.40.50.300">
    <property type="entry name" value="P-loop containing nucleotide triphosphate hydrolases"/>
    <property type="match status" value="1"/>
</dbReference>
<feature type="domain" description="AAA+ ATPase" evidence="4">
    <location>
        <begin position="375"/>
        <end position="513"/>
    </location>
</feature>
<dbReference type="PANTHER" id="PTHR43392">
    <property type="entry name" value="AAA-TYPE ATPASE FAMILY PROTEIN / ANKYRIN REPEAT FAMILY PROTEIN"/>
    <property type="match status" value="1"/>
</dbReference>
<name>A0A921STR9_9BACT</name>
<keyword evidence="2" id="KW-0547">Nucleotide-binding</keyword>
<dbReference type="InterPro" id="IPR000641">
    <property type="entry name" value="CbxX/CfxQ"/>
</dbReference>
<evidence type="ECO:0000256" key="3">
    <source>
        <dbReference type="ARBA" id="ARBA00022840"/>
    </source>
</evidence>
<dbReference type="InterPro" id="IPR027417">
    <property type="entry name" value="P-loop_NTPase"/>
</dbReference>
<evidence type="ECO:0000256" key="2">
    <source>
        <dbReference type="ARBA" id="ARBA00022741"/>
    </source>
</evidence>
<dbReference type="SMART" id="SM00382">
    <property type="entry name" value="AAA"/>
    <property type="match status" value="1"/>
</dbReference>
<organism evidence="5 6">
    <name type="scientific">Barnesiella viscericola</name>
    <dbReference type="NCBI Taxonomy" id="397865"/>
    <lineage>
        <taxon>Bacteria</taxon>
        <taxon>Pseudomonadati</taxon>
        <taxon>Bacteroidota</taxon>
        <taxon>Bacteroidia</taxon>
        <taxon>Bacteroidales</taxon>
        <taxon>Barnesiellaceae</taxon>
        <taxon>Barnesiella</taxon>
    </lineage>
</organism>
<evidence type="ECO:0000259" key="4">
    <source>
        <dbReference type="SMART" id="SM00382"/>
    </source>
</evidence>
<comment type="caution">
    <text evidence="5">The sequence shown here is derived from an EMBL/GenBank/DDBJ whole genome shotgun (WGS) entry which is preliminary data.</text>
</comment>
<dbReference type="PRINTS" id="PR00819">
    <property type="entry name" value="CBXCFQXSUPER"/>
</dbReference>
<dbReference type="RefSeq" id="WP_273305267.1">
    <property type="nucleotide sequence ID" value="NZ_DYUD01000009.1"/>
</dbReference>
<accession>A0A921STR9</accession>
<dbReference type="Gene3D" id="1.10.8.60">
    <property type="match status" value="1"/>
</dbReference>
<dbReference type="Pfam" id="PF00004">
    <property type="entry name" value="AAA"/>
    <property type="match status" value="1"/>
</dbReference>
<comment type="similarity">
    <text evidence="1">Belongs to the CbxX/CfxQ family.</text>
</comment>
<reference evidence="5" key="1">
    <citation type="journal article" date="2021" name="PeerJ">
        <title>Extensive microbial diversity within the chicken gut microbiome revealed by metagenomics and culture.</title>
        <authorList>
            <person name="Gilroy R."/>
            <person name="Ravi A."/>
            <person name="Getino M."/>
            <person name="Pursley I."/>
            <person name="Horton D.L."/>
            <person name="Alikhan N.F."/>
            <person name="Baker D."/>
            <person name="Gharbi K."/>
            <person name="Hall N."/>
            <person name="Watson M."/>
            <person name="Adriaenssens E.M."/>
            <person name="Foster-Nyarko E."/>
            <person name="Jarju S."/>
            <person name="Secka A."/>
            <person name="Antonio M."/>
            <person name="Oren A."/>
            <person name="Chaudhuri R.R."/>
            <person name="La Ragione R."/>
            <person name="Hildebrand F."/>
            <person name="Pallen M.J."/>
        </authorList>
    </citation>
    <scope>NUCLEOTIDE SEQUENCE</scope>
    <source>
        <strain evidence="5">CHK121-7720</strain>
    </source>
</reference>
<gene>
    <name evidence="5" type="ORF">K8U91_01760</name>
</gene>
<dbReference type="InterPro" id="IPR003593">
    <property type="entry name" value="AAA+_ATPase"/>
</dbReference>
<sequence length="627" mass="71357">MKNPIVRIMRSLDESFGGPEYACNLLVAEIVTNPTLDTVHEWSLRVYSTRYQLLGCDVWQKPRDKKLPRKIRLRLVSDRYWEEERCHLFLYGDGRPRWYASFPLTAGYEKWIQVELEAMSCYPDELFFVERLSYQNWWCRLEQGRFSPATIRDLITKLRLRNADPAPALHWAVEGDERQAAAFASGILAACLTDGAPKACCRFALNDLLSGGIGWSTLRSHLSGKKAAVVQVERIGDNDSAENLLDLLAEWLKSPEAIPFIFYGSEKNVEILLQYIPALGDQFEEERSIFHLDAPRPDDLPDNDEAADLPLPDEAGLCDLRLTKGEQSETACKALDKLEKLIGLSRVKADIRDVCLMARFTQERRAICLDSDGENRYHMIFYGNPGTGKTTVARLMGEIYHHMGLLSKGHTVETCRSELVGEFIGQTENRTKEILERARGGVLFIDEAYTLAGGRTRESNDFGKEVIHTLLPILSEPNPDMIVILAGYEEKMQLLLQSNPGLRDRFPLQFRFDDFSTEELHAIACQRLRSREFILTREADQRLAEVIGRAVACPDPNFGNGRWVHNLVEQGIVKSMARRIMSMPSHDCTDRELMSTITVDDIDRAEQRMLELSAPHRAPMMRIGFRA</sequence>
<dbReference type="Proteomes" id="UP000757103">
    <property type="component" value="Unassembled WGS sequence"/>
</dbReference>
<protein>
    <submittedName>
        <fullName evidence="5">AAA family ATPase</fullName>
    </submittedName>
</protein>
<dbReference type="InterPro" id="IPR041627">
    <property type="entry name" value="AAA_lid_6"/>
</dbReference>
<evidence type="ECO:0000313" key="5">
    <source>
        <dbReference type="EMBL" id="HJG88190.1"/>
    </source>
</evidence>
<dbReference type="Pfam" id="PF17866">
    <property type="entry name" value="AAA_lid_6"/>
    <property type="match status" value="1"/>
</dbReference>